<dbReference type="Proteomes" id="UP001146120">
    <property type="component" value="Unassembled WGS sequence"/>
</dbReference>
<dbReference type="InterPro" id="IPR036390">
    <property type="entry name" value="WH_DNA-bd_sf"/>
</dbReference>
<gene>
    <name evidence="7" type="ORF">N0F65_007452</name>
</gene>
<dbReference type="InterPro" id="IPR036388">
    <property type="entry name" value="WH-like_DNA-bd_sf"/>
</dbReference>
<dbReference type="GO" id="GO:0005634">
    <property type="term" value="C:nucleus"/>
    <property type="evidence" value="ECO:0007669"/>
    <property type="project" value="UniProtKB-SubCell"/>
</dbReference>
<protein>
    <recommendedName>
        <fullName evidence="6">HSF-type DNA-binding domain-containing protein</fullName>
    </recommendedName>
</protein>
<proteinExistence type="inferred from homology"/>
<keyword evidence="2" id="KW-0238">DNA-binding</keyword>
<organism evidence="7 8">
    <name type="scientific">Lagenidium giganteum</name>
    <dbReference type="NCBI Taxonomy" id="4803"/>
    <lineage>
        <taxon>Eukaryota</taxon>
        <taxon>Sar</taxon>
        <taxon>Stramenopiles</taxon>
        <taxon>Oomycota</taxon>
        <taxon>Peronosporomycetes</taxon>
        <taxon>Pythiales</taxon>
        <taxon>Pythiaceae</taxon>
    </lineage>
</organism>
<name>A0AAV2ZIE0_9STRA</name>
<dbReference type="GO" id="GO:0043565">
    <property type="term" value="F:sequence-specific DNA binding"/>
    <property type="evidence" value="ECO:0007669"/>
    <property type="project" value="InterPro"/>
</dbReference>
<comment type="subcellular location">
    <subcellularLocation>
        <location evidence="1">Nucleus</location>
    </subcellularLocation>
</comment>
<dbReference type="SMART" id="SM00415">
    <property type="entry name" value="HSF"/>
    <property type="match status" value="1"/>
</dbReference>
<evidence type="ECO:0000256" key="4">
    <source>
        <dbReference type="RuleBase" id="RU004020"/>
    </source>
</evidence>
<reference evidence="7" key="1">
    <citation type="submission" date="2022-11" db="EMBL/GenBank/DDBJ databases">
        <authorList>
            <person name="Morgan W.R."/>
            <person name="Tartar A."/>
        </authorList>
    </citation>
    <scope>NUCLEOTIDE SEQUENCE</scope>
    <source>
        <strain evidence="7">ARSEF 373</strain>
    </source>
</reference>
<dbReference type="PANTHER" id="PTHR10015:SF206">
    <property type="entry name" value="HSF-TYPE DNA-BINDING DOMAIN-CONTAINING PROTEIN"/>
    <property type="match status" value="1"/>
</dbReference>
<dbReference type="GO" id="GO:0003700">
    <property type="term" value="F:DNA-binding transcription factor activity"/>
    <property type="evidence" value="ECO:0007669"/>
    <property type="project" value="InterPro"/>
</dbReference>
<comment type="caution">
    <text evidence="7">The sequence shown here is derived from an EMBL/GenBank/DDBJ whole genome shotgun (WGS) entry which is preliminary data.</text>
</comment>
<dbReference type="Gene3D" id="1.10.10.10">
    <property type="entry name" value="Winged helix-like DNA-binding domain superfamily/Winged helix DNA-binding domain"/>
    <property type="match status" value="1"/>
</dbReference>
<dbReference type="InterPro" id="IPR000232">
    <property type="entry name" value="HSF_DNA-bd"/>
</dbReference>
<evidence type="ECO:0000256" key="3">
    <source>
        <dbReference type="ARBA" id="ARBA00023242"/>
    </source>
</evidence>
<accession>A0AAV2ZIE0</accession>
<sequence length="307" mass="34030">MELGAQGSIASAFVRKLYRILDQECAQIIAWDIDGLSFTIFDSVLLNERVLPKYFRGRLTAFRQQLTGHGFTRMPRGAQAESYTHPHFRRGCPGTVNLINRRRAPPARPQEKLQPPTLDSQPLEASLQTPTNKKRHMEPSVRIPLLELSDPAVATMSPVNNKRRRVDRQWGLLENDALVDHALEAIKNTDDSLDAILDMSCDSLIAPASYINTSTLDQLTCEPTPSSVEETDRLCWDLLSASPEPLFQAEDKPSTSPSPVTNAGSEWTLANYSPEIADLAPQFSDDMLEAMVCLLGEATNNASEAQL</sequence>
<feature type="domain" description="HSF-type DNA-binding" evidence="6">
    <location>
        <begin position="9"/>
        <end position="102"/>
    </location>
</feature>
<comment type="similarity">
    <text evidence="4">Belongs to the HSF family.</text>
</comment>
<evidence type="ECO:0000313" key="8">
    <source>
        <dbReference type="Proteomes" id="UP001146120"/>
    </source>
</evidence>
<evidence type="ECO:0000256" key="2">
    <source>
        <dbReference type="ARBA" id="ARBA00023125"/>
    </source>
</evidence>
<evidence type="ECO:0000256" key="1">
    <source>
        <dbReference type="ARBA" id="ARBA00004123"/>
    </source>
</evidence>
<dbReference type="Pfam" id="PF00447">
    <property type="entry name" value="HSF_DNA-bind"/>
    <property type="match status" value="1"/>
</dbReference>
<evidence type="ECO:0000313" key="7">
    <source>
        <dbReference type="EMBL" id="DBA05290.1"/>
    </source>
</evidence>
<evidence type="ECO:0000259" key="6">
    <source>
        <dbReference type="SMART" id="SM00415"/>
    </source>
</evidence>
<feature type="region of interest" description="Disordered" evidence="5">
    <location>
        <begin position="105"/>
        <end position="138"/>
    </location>
</feature>
<dbReference type="AlphaFoldDB" id="A0AAV2ZIE0"/>
<evidence type="ECO:0000256" key="5">
    <source>
        <dbReference type="SAM" id="MobiDB-lite"/>
    </source>
</evidence>
<keyword evidence="3" id="KW-0539">Nucleus</keyword>
<keyword evidence="8" id="KW-1185">Reference proteome</keyword>
<dbReference type="SUPFAM" id="SSF46785">
    <property type="entry name" value="Winged helix' DNA-binding domain"/>
    <property type="match status" value="1"/>
</dbReference>
<reference evidence="7" key="2">
    <citation type="journal article" date="2023" name="Microbiol Resour">
        <title>Decontamination and Annotation of the Draft Genome Sequence of the Oomycete Lagenidium giganteum ARSEF 373.</title>
        <authorList>
            <person name="Morgan W.R."/>
            <person name="Tartar A."/>
        </authorList>
    </citation>
    <scope>NUCLEOTIDE SEQUENCE</scope>
    <source>
        <strain evidence="7">ARSEF 373</strain>
    </source>
</reference>
<dbReference type="EMBL" id="DAKRPA010000001">
    <property type="protein sequence ID" value="DBA05290.1"/>
    <property type="molecule type" value="Genomic_DNA"/>
</dbReference>
<dbReference type="PANTHER" id="PTHR10015">
    <property type="entry name" value="HEAT SHOCK TRANSCRIPTION FACTOR"/>
    <property type="match status" value="1"/>
</dbReference>